<comment type="subcellular location">
    <subcellularLocation>
        <location evidence="1">Nucleus</location>
    </subcellularLocation>
</comment>
<dbReference type="CDD" id="cd12148">
    <property type="entry name" value="fungal_TF_MHR"/>
    <property type="match status" value="1"/>
</dbReference>
<dbReference type="PANTHER" id="PTHR31845:SF39">
    <property type="entry name" value="TRANSCRIPTION FACTOR PBCR-RELATED"/>
    <property type="match status" value="1"/>
</dbReference>
<protein>
    <recommendedName>
        <fullName evidence="9">Zn(2)-C6 fungal-type domain-containing protein</fullName>
    </recommendedName>
</protein>
<reference evidence="10" key="1">
    <citation type="journal article" date="2021" name="J Fungi (Basel)">
        <title>Virulence traits and population genomics of the black yeast Aureobasidium melanogenum.</title>
        <authorList>
            <person name="Cernosa A."/>
            <person name="Sun X."/>
            <person name="Gostincar C."/>
            <person name="Fang C."/>
            <person name="Gunde-Cimerman N."/>
            <person name="Song Z."/>
        </authorList>
    </citation>
    <scope>NUCLEOTIDE SEQUENCE</scope>
    <source>
        <strain evidence="10">EXF-9911</strain>
    </source>
</reference>
<evidence type="ECO:0000256" key="8">
    <source>
        <dbReference type="SAM" id="MobiDB-lite"/>
    </source>
</evidence>
<dbReference type="CDD" id="cd00067">
    <property type="entry name" value="GAL4"/>
    <property type="match status" value="1"/>
</dbReference>
<gene>
    <name evidence="10" type="ORF">KCU76_g18502</name>
</gene>
<dbReference type="GO" id="GO:0001216">
    <property type="term" value="F:DNA-binding transcription activator activity"/>
    <property type="evidence" value="ECO:0007669"/>
    <property type="project" value="UniProtKB-ARBA"/>
</dbReference>
<dbReference type="OrthoDB" id="8062037at2759"/>
<dbReference type="GO" id="GO:0006351">
    <property type="term" value="P:DNA-templated transcription"/>
    <property type="evidence" value="ECO:0007669"/>
    <property type="project" value="InterPro"/>
</dbReference>
<evidence type="ECO:0000256" key="1">
    <source>
        <dbReference type="ARBA" id="ARBA00004123"/>
    </source>
</evidence>
<evidence type="ECO:0000256" key="7">
    <source>
        <dbReference type="ARBA" id="ARBA00023242"/>
    </source>
</evidence>
<dbReference type="Proteomes" id="UP000779574">
    <property type="component" value="Unassembled WGS sequence"/>
</dbReference>
<feature type="region of interest" description="Disordered" evidence="8">
    <location>
        <begin position="83"/>
        <end position="113"/>
    </location>
</feature>
<accession>A0A9P8IYQ2</accession>
<sequence>MSAQPIDPRLEASDAVQAAYQAQAQAQAQAAQAQVAQAPTRHQPAPYPAPALTRSDSQIKLYRDAAQTAQQAQDVSQPYYGYAAALPTGHSPSDEDGDRRASAGGPDLVDMSPAGPGMLAADAKRSRACEACRGLKVRCDMDNSGQPCKRCAKAGRQCIVTQPSRRRQKKADTRVAELEKKIDALTQVLHQQQQSHQVPFQSPLQPDAYPQPTFDPNRHEPPLPDVDYEADDRRKRRRLDDPSKPLYATIYNDYGEYVKQRVRQIIDWHSCCTIFAHFKDRLVPEFPAVVLPADATPESTLENKPILFLCITAAACFRFVETEIQDALTEEVFDVLATAVIRKGLKSLEIIQGLQVAFLWHKPPDRPAQANFYMLIHMAVVMALDVGLGKRFNPNKVKRGFGGVGADLPPGPGSQLVDSDTIDSRRAWLACYYTSVSVSSVLRRPNLLRWSNYMQECIDILESSPDAAPSDALFAQHVKIQRICDEISVSFAMEDPTASISILDPKVAYTLEVLQEKLDKWDQELPAHLKLPTLMFYKHVTSLYLHEIGLHVNHNTDDFRVPFSEGSLKSGSHFSETLSQKQMASIEACLKACHNVIGTFCDFGPDTVSTLPALLYFVRIVYALVVLIKMHVAATFPGSELGKVIKPEDIKAPEFLDRVYHCFVALAQGSSQKAFSKAHQILGLLREWTAAHSNGVEGSKEVNARGVQGQRLSSRDNDSLRVLSEAATAGAEQSHQRSSWSFDSPYTPASQYPSHEAPNQTSRSQSDAYSNPANYASTVMSTPGSGNHQAVSANDASAYASMLDPSFAKQFGGAEWTQGMDFEQAIDVALSGLDFSGDMYTSFFGDGADAFQLPPDAAAASGRW</sequence>
<feature type="compositionally biased region" description="Low complexity" evidence="8">
    <location>
        <begin position="189"/>
        <end position="203"/>
    </location>
</feature>
<keyword evidence="5" id="KW-0238">DNA-binding</keyword>
<dbReference type="EMBL" id="JAHFXF010001645">
    <property type="protein sequence ID" value="KAG9665196.1"/>
    <property type="molecule type" value="Genomic_DNA"/>
</dbReference>
<reference evidence="10" key="2">
    <citation type="submission" date="2021-08" db="EMBL/GenBank/DDBJ databases">
        <authorList>
            <person name="Gostincar C."/>
            <person name="Sun X."/>
            <person name="Song Z."/>
            <person name="Gunde-Cimerman N."/>
        </authorList>
    </citation>
    <scope>NUCLEOTIDE SEQUENCE</scope>
    <source>
        <strain evidence="10">EXF-9911</strain>
    </source>
</reference>
<dbReference type="Pfam" id="PF04082">
    <property type="entry name" value="Fungal_trans"/>
    <property type="match status" value="1"/>
</dbReference>
<evidence type="ECO:0000256" key="6">
    <source>
        <dbReference type="ARBA" id="ARBA00023163"/>
    </source>
</evidence>
<keyword evidence="2" id="KW-0479">Metal-binding</keyword>
<evidence type="ECO:0000256" key="5">
    <source>
        <dbReference type="ARBA" id="ARBA00023125"/>
    </source>
</evidence>
<feature type="region of interest" description="Disordered" evidence="8">
    <location>
        <begin position="27"/>
        <end position="54"/>
    </location>
</feature>
<name>A0A9P8IYQ2_AURME</name>
<evidence type="ECO:0000313" key="10">
    <source>
        <dbReference type="EMBL" id="KAG9665196.1"/>
    </source>
</evidence>
<organism evidence="10 11">
    <name type="scientific">Aureobasidium melanogenum</name>
    <name type="common">Aureobasidium pullulans var. melanogenum</name>
    <dbReference type="NCBI Taxonomy" id="46634"/>
    <lineage>
        <taxon>Eukaryota</taxon>
        <taxon>Fungi</taxon>
        <taxon>Dikarya</taxon>
        <taxon>Ascomycota</taxon>
        <taxon>Pezizomycotina</taxon>
        <taxon>Dothideomycetes</taxon>
        <taxon>Dothideomycetidae</taxon>
        <taxon>Dothideales</taxon>
        <taxon>Saccotheciaceae</taxon>
        <taxon>Aureobasidium</taxon>
    </lineage>
</organism>
<dbReference type="GO" id="GO:0008270">
    <property type="term" value="F:zinc ion binding"/>
    <property type="evidence" value="ECO:0007669"/>
    <property type="project" value="InterPro"/>
</dbReference>
<evidence type="ECO:0000256" key="4">
    <source>
        <dbReference type="ARBA" id="ARBA00023015"/>
    </source>
</evidence>
<proteinExistence type="predicted"/>
<dbReference type="PROSITE" id="PS50048">
    <property type="entry name" value="ZN2_CY6_FUNGAL_2"/>
    <property type="match status" value="1"/>
</dbReference>
<dbReference type="SUPFAM" id="SSF57701">
    <property type="entry name" value="Zn2/Cys6 DNA-binding domain"/>
    <property type="match status" value="1"/>
</dbReference>
<dbReference type="PROSITE" id="PS00463">
    <property type="entry name" value="ZN2_CY6_FUNGAL_1"/>
    <property type="match status" value="1"/>
</dbReference>
<dbReference type="InterPro" id="IPR051089">
    <property type="entry name" value="prtT"/>
</dbReference>
<dbReference type="GO" id="GO:0000976">
    <property type="term" value="F:transcription cis-regulatory region binding"/>
    <property type="evidence" value="ECO:0007669"/>
    <property type="project" value="TreeGrafter"/>
</dbReference>
<feature type="compositionally biased region" description="Low complexity" evidence="8">
    <location>
        <begin position="27"/>
        <end position="38"/>
    </location>
</feature>
<keyword evidence="7" id="KW-0539">Nucleus</keyword>
<dbReference type="Gene3D" id="4.10.240.10">
    <property type="entry name" value="Zn(2)-C6 fungal-type DNA-binding domain"/>
    <property type="match status" value="1"/>
</dbReference>
<dbReference type="PANTHER" id="PTHR31845">
    <property type="entry name" value="FINGER DOMAIN PROTEIN, PUTATIVE-RELATED"/>
    <property type="match status" value="1"/>
</dbReference>
<evidence type="ECO:0000259" key="9">
    <source>
        <dbReference type="PROSITE" id="PS50048"/>
    </source>
</evidence>
<keyword evidence="6" id="KW-0804">Transcription</keyword>
<feature type="domain" description="Zn(2)-C6 fungal-type" evidence="9">
    <location>
        <begin position="128"/>
        <end position="160"/>
    </location>
</feature>
<dbReference type="GO" id="GO:0000981">
    <property type="term" value="F:DNA-binding transcription factor activity, RNA polymerase II-specific"/>
    <property type="evidence" value="ECO:0007669"/>
    <property type="project" value="InterPro"/>
</dbReference>
<feature type="compositionally biased region" description="Polar residues" evidence="8">
    <location>
        <begin position="731"/>
        <end position="789"/>
    </location>
</feature>
<dbReference type="FunFam" id="4.10.240.10:FF:000003">
    <property type="entry name" value="C6 transcription factor (Leu3)"/>
    <property type="match status" value="1"/>
</dbReference>
<evidence type="ECO:0000256" key="2">
    <source>
        <dbReference type="ARBA" id="ARBA00022723"/>
    </source>
</evidence>
<dbReference type="SMART" id="SM00066">
    <property type="entry name" value="GAL4"/>
    <property type="match status" value="1"/>
</dbReference>
<dbReference type="InterPro" id="IPR007219">
    <property type="entry name" value="XnlR_reg_dom"/>
</dbReference>
<dbReference type="AlphaFoldDB" id="A0A9P8IYQ2"/>
<feature type="region of interest" description="Disordered" evidence="8">
    <location>
        <begin position="696"/>
        <end position="789"/>
    </location>
</feature>
<feature type="region of interest" description="Disordered" evidence="8">
    <location>
        <begin position="189"/>
        <end position="239"/>
    </location>
</feature>
<comment type="caution">
    <text evidence="10">The sequence shown here is derived from an EMBL/GenBank/DDBJ whole genome shotgun (WGS) entry which is preliminary data.</text>
</comment>
<dbReference type="Pfam" id="PF00172">
    <property type="entry name" value="Zn_clus"/>
    <property type="match status" value="1"/>
</dbReference>
<dbReference type="GO" id="GO:0005634">
    <property type="term" value="C:nucleus"/>
    <property type="evidence" value="ECO:0007669"/>
    <property type="project" value="UniProtKB-SubCell"/>
</dbReference>
<dbReference type="InterPro" id="IPR036864">
    <property type="entry name" value="Zn2-C6_fun-type_DNA-bd_sf"/>
</dbReference>
<keyword evidence="4" id="KW-0805">Transcription regulation</keyword>
<keyword evidence="3" id="KW-0862">Zinc</keyword>
<feature type="non-terminal residue" evidence="10">
    <location>
        <position position="1"/>
    </location>
</feature>
<dbReference type="InterPro" id="IPR001138">
    <property type="entry name" value="Zn2Cys6_DnaBD"/>
</dbReference>
<evidence type="ECO:0000313" key="11">
    <source>
        <dbReference type="Proteomes" id="UP000779574"/>
    </source>
</evidence>
<evidence type="ECO:0000256" key="3">
    <source>
        <dbReference type="ARBA" id="ARBA00022833"/>
    </source>
</evidence>